<dbReference type="EMBL" id="CP018047">
    <property type="protein sequence ID" value="AQU71420.1"/>
    <property type="molecule type" value="Genomic_DNA"/>
</dbReference>
<dbReference type="PROSITE" id="PS50893">
    <property type="entry name" value="ABC_TRANSPORTER_2"/>
    <property type="match status" value="1"/>
</dbReference>
<keyword evidence="2 8" id="KW-0812">Transmembrane</keyword>
<dbReference type="GO" id="GO:0005886">
    <property type="term" value="C:plasma membrane"/>
    <property type="evidence" value="ECO:0007669"/>
    <property type="project" value="UniProtKB-SubCell"/>
</dbReference>
<sequence>MSDSERELFGGPLRYDTGWSDHEWAPLELGLLSSVRAMPRMVAGTLRLAWRTDRPALVTVGIAEAGQGLTAALSLLVVNSVLGSLLSGGSAADRVSDALPALVVGAVVAVVGALLASWSTSAAGRLEPKVERAANEEYLRAAVRVELEAIEDGEFRRLIDTAQYGPPSARNMIGACVATMNGAISLLAVGGVLTVLHPLLLPMLLLIAAPRGWGAMRVSQRRYLSVMAWVEHLRASRLIAGLLTSRSAAHEVRVHGVGRFLLRHYRNMAESAETEATRLARDKAATELLAAALSGVAALITYGTMAALIMSGRMDLAVAGTAVVAVRSGSASLGSLVVTTNSLHEESLYVRDMERFLAEAGDRSIPYGGRPIPEPTKVITLEDVSFSYPDRETPALTGLSLTIPMGSVVALVGENGSGKSTLVKLLAGLHLPDGGRLAWDGVDIREADRDQIFDRVSLLTQDFERWPVTARTNIEIGRPDAAEGDLDAAARYSGADRIAETLPKGFHTLLARVFRGASELSGGQWQKFGLARAHYRDAQVIVVDEPTSALDPESEIEAFDRIRGLAGERRAVVLVTHRMSGVRHADLIYVLHEGRLVEQGDHESLLAAEGRYASMFHMQAEQYGHGARAGNGAVPRQAGATARDGLPVDTSAEETV</sequence>
<accession>A0A1U9R4R7</accession>
<name>A0A1U9R4R7_STRNV</name>
<feature type="domain" description="ABC transporter" evidence="9">
    <location>
        <begin position="379"/>
        <end position="618"/>
    </location>
</feature>
<evidence type="ECO:0000256" key="2">
    <source>
        <dbReference type="ARBA" id="ARBA00022692"/>
    </source>
</evidence>
<dbReference type="SUPFAM" id="SSF52540">
    <property type="entry name" value="P-loop containing nucleoside triphosphate hydrolases"/>
    <property type="match status" value="1"/>
</dbReference>
<comment type="subcellular location">
    <subcellularLocation>
        <location evidence="1">Cell membrane</location>
        <topology evidence="1">Multi-pass membrane protein</topology>
    </subcellularLocation>
</comment>
<dbReference type="PANTHER" id="PTHR43394">
    <property type="entry name" value="ATP-DEPENDENT PERMEASE MDL1, MITOCHONDRIAL"/>
    <property type="match status" value="1"/>
</dbReference>
<evidence type="ECO:0000313" key="11">
    <source>
        <dbReference type="EMBL" id="AQU71420.1"/>
    </source>
</evidence>
<keyword evidence="6 8" id="KW-0472">Membrane</keyword>
<evidence type="ECO:0000256" key="1">
    <source>
        <dbReference type="ARBA" id="ARBA00004651"/>
    </source>
</evidence>
<evidence type="ECO:0000256" key="8">
    <source>
        <dbReference type="SAM" id="Phobius"/>
    </source>
</evidence>
<evidence type="ECO:0000313" key="12">
    <source>
        <dbReference type="Proteomes" id="UP000189677"/>
    </source>
</evidence>
<dbReference type="InterPro" id="IPR003593">
    <property type="entry name" value="AAA+_ATPase"/>
</dbReference>
<dbReference type="InterPro" id="IPR003439">
    <property type="entry name" value="ABC_transporter-like_ATP-bd"/>
</dbReference>
<dbReference type="PANTHER" id="PTHR43394:SF1">
    <property type="entry name" value="ATP-BINDING CASSETTE SUB-FAMILY B MEMBER 10, MITOCHONDRIAL"/>
    <property type="match status" value="1"/>
</dbReference>
<protein>
    <submittedName>
        <fullName evidence="11">ABC transporter</fullName>
    </submittedName>
</protein>
<dbReference type="KEGG" id="snw:BBN63_33095"/>
<feature type="transmembrane region" description="Helical" evidence="8">
    <location>
        <begin position="98"/>
        <end position="118"/>
    </location>
</feature>
<dbReference type="InterPro" id="IPR011527">
    <property type="entry name" value="ABC1_TM_dom"/>
</dbReference>
<evidence type="ECO:0000256" key="5">
    <source>
        <dbReference type="ARBA" id="ARBA00022989"/>
    </source>
</evidence>
<feature type="region of interest" description="Disordered" evidence="7">
    <location>
        <begin position="627"/>
        <end position="656"/>
    </location>
</feature>
<proteinExistence type="predicted"/>
<dbReference type="Gene3D" id="1.20.1560.10">
    <property type="entry name" value="ABC transporter type 1, transmembrane domain"/>
    <property type="match status" value="1"/>
</dbReference>
<keyword evidence="12" id="KW-1185">Reference proteome</keyword>
<keyword evidence="4" id="KW-0067">ATP-binding</keyword>
<evidence type="ECO:0000256" key="7">
    <source>
        <dbReference type="SAM" id="MobiDB-lite"/>
    </source>
</evidence>
<keyword evidence="3" id="KW-0547">Nucleotide-binding</keyword>
<organism evidence="11 12">
    <name type="scientific">Streptomyces niveus</name>
    <name type="common">Streptomyces spheroides</name>
    <dbReference type="NCBI Taxonomy" id="193462"/>
    <lineage>
        <taxon>Bacteria</taxon>
        <taxon>Bacillati</taxon>
        <taxon>Actinomycetota</taxon>
        <taxon>Actinomycetes</taxon>
        <taxon>Kitasatosporales</taxon>
        <taxon>Streptomycetaceae</taxon>
        <taxon>Streptomyces</taxon>
    </lineage>
</organism>
<feature type="domain" description="ABC transmembrane type-1" evidence="10">
    <location>
        <begin position="68"/>
        <end position="345"/>
    </location>
</feature>
<gene>
    <name evidence="11" type="ORF">BBN63_33095</name>
</gene>
<evidence type="ECO:0000256" key="4">
    <source>
        <dbReference type="ARBA" id="ARBA00022840"/>
    </source>
</evidence>
<dbReference type="GO" id="GO:0005524">
    <property type="term" value="F:ATP binding"/>
    <property type="evidence" value="ECO:0007669"/>
    <property type="project" value="UniProtKB-KW"/>
</dbReference>
<feature type="transmembrane region" description="Helical" evidence="8">
    <location>
        <begin position="288"/>
        <end position="310"/>
    </location>
</feature>
<dbReference type="Gene3D" id="3.40.50.300">
    <property type="entry name" value="P-loop containing nucleotide triphosphate hydrolases"/>
    <property type="match status" value="1"/>
</dbReference>
<dbReference type="SMART" id="SM00382">
    <property type="entry name" value="AAA"/>
    <property type="match status" value="1"/>
</dbReference>
<dbReference type="Pfam" id="PF00005">
    <property type="entry name" value="ABC_tran"/>
    <property type="match status" value="1"/>
</dbReference>
<dbReference type="GO" id="GO:0016887">
    <property type="term" value="F:ATP hydrolysis activity"/>
    <property type="evidence" value="ECO:0007669"/>
    <property type="project" value="InterPro"/>
</dbReference>
<dbReference type="GO" id="GO:0015421">
    <property type="term" value="F:ABC-type oligopeptide transporter activity"/>
    <property type="evidence" value="ECO:0007669"/>
    <property type="project" value="TreeGrafter"/>
</dbReference>
<keyword evidence="5 8" id="KW-1133">Transmembrane helix</keyword>
<evidence type="ECO:0000259" key="10">
    <source>
        <dbReference type="PROSITE" id="PS50929"/>
    </source>
</evidence>
<evidence type="ECO:0000259" key="9">
    <source>
        <dbReference type="PROSITE" id="PS50893"/>
    </source>
</evidence>
<evidence type="ECO:0000256" key="3">
    <source>
        <dbReference type="ARBA" id="ARBA00022741"/>
    </source>
</evidence>
<dbReference type="AlphaFoldDB" id="A0A1U9R4R7"/>
<reference evidence="11 12" key="1">
    <citation type="submission" date="2016-11" db="EMBL/GenBank/DDBJ databases">
        <title>Complete genome sequence of Streptomyces niveus SCSIO 3406.</title>
        <authorList>
            <person name="Zhu Q."/>
            <person name="Cheng W."/>
            <person name="Song Y."/>
            <person name="Li Q."/>
            <person name="Ju J."/>
        </authorList>
    </citation>
    <scope>NUCLEOTIDE SEQUENCE [LARGE SCALE GENOMIC DNA]</scope>
    <source>
        <strain evidence="11 12">SCSIO 3406</strain>
    </source>
</reference>
<dbReference type="InterPro" id="IPR039421">
    <property type="entry name" value="Type_1_exporter"/>
</dbReference>
<evidence type="ECO:0000256" key="6">
    <source>
        <dbReference type="ARBA" id="ARBA00023136"/>
    </source>
</evidence>
<dbReference type="PROSITE" id="PS50929">
    <property type="entry name" value="ABC_TM1F"/>
    <property type="match status" value="1"/>
</dbReference>
<dbReference type="SUPFAM" id="SSF90123">
    <property type="entry name" value="ABC transporter transmembrane region"/>
    <property type="match status" value="1"/>
</dbReference>
<dbReference type="InterPro" id="IPR036640">
    <property type="entry name" value="ABC1_TM_sf"/>
</dbReference>
<dbReference type="InterPro" id="IPR027417">
    <property type="entry name" value="P-loop_NTPase"/>
</dbReference>
<dbReference type="Proteomes" id="UP000189677">
    <property type="component" value="Chromosome"/>
</dbReference>